<protein>
    <submittedName>
        <fullName evidence="2">LysM peptidoglycan-binding domain-containing protein</fullName>
    </submittedName>
</protein>
<proteinExistence type="predicted"/>
<evidence type="ECO:0000313" key="2">
    <source>
        <dbReference type="EMBL" id="QDO85081.1"/>
    </source>
</evidence>
<keyword evidence="3" id="KW-1185">Reference proteome</keyword>
<sequence>MTTTYTVKQGDTLLGIAIEQNIAFPELLALNPQYQLNPDVIYPGELVTLPSTFEPAEPELTIEPVEPVRPVEPGCVMGKPACKGMDACDVLFLTGGEPDGYYVLDEHAQTLLKQEISTMDKLIEDYRAVLDKAPDNKEASEADVEQHLSRKQAWVAKAVHAGAIGVESSKGATQSSAIQPQNKQYLVAKITELRRTRQLLADYVPFFSESSMATLRSRRLKSIDTEIEKLIAQVPSKPSPESSAKQGVNFDNLGNVSGQLSSRPSQRGIIEIMLVSENRLVYIRAEFLERERRFWRTNPTQTRLRQLIANRDVAGIQQAMFEDIREGLVKDKSNGMLGKLEGNIKKWAHPGWKWKEWKGTKKLWVNEDGDTRFAVSAEAQLLRFSAQASVKTSFEPSEGKVDIGIGGDATFSLAEGKVEGKYFMPYEKGYALTLAYLDSNKQTALYSFGCFRASVGVTLSCFAGVIVNGEAKLSNQEQASGAGILLSANTQLAPTNATGGLGVKAEGFAGVQAGGQVAGALEWQSPDDIATTNFSALAEIKAEGNISFGAGIGGEFQLALESGQFYFYCSGRLVWGPGGSGGFGTTVDFEKLWELVKVIWGALEVVDYHVLDNIDPLAYEYLQRASYYAFAVPQKLLDETNALVKNPKFYLQQAVMSGATAIDGWWRERVRYWESQQYQEAEALRVAERIINQEHYAGIPPRLLPPETIGMLLNTLVTTFWFNWEQQQEMAIYLLLSTSIKSWRKFEESLGCMNVRGTKVSGDKALFANLNRINAILDRHQQHDFNVWLDALAALRCANVQASSAPQLPKVYQVRSRSEMRDRNSPNKKQIGQQIARLHGYQPGDTYYV</sequence>
<accession>A0ABX5X1M8</accession>
<feature type="domain" description="LysM" evidence="1">
    <location>
        <begin position="3"/>
        <end position="49"/>
    </location>
</feature>
<evidence type="ECO:0000313" key="3">
    <source>
        <dbReference type="Proteomes" id="UP000315947"/>
    </source>
</evidence>
<name>A0ABX5X1M8_9GAMM</name>
<organism evidence="2 3">
    <name type="scientific">Shewanella psychropiezotolerans</name>
    <dbReference type="NCBI Taxonomy" id="2593655"/>
    <lineage>
        <taxon>Bacteria</taxon>
        <taxon>Pseudomonadati</taxon>
        <taxon>Pseudomonadota</taxon>
        <taxon>Gammaproteobacteria</taxon>
        <taxon>Alteromonadales</taxon>
        <taxon>Shewanellaceae</taxon>
        <taxon>Shewanella</taxon>
    </lineage>
</organism>
<dbReference type="InterPro" id="IPR018392">
    <property type="entry name" value="LysM"/>
</dbReference>
<dbReference type="PROSITE" id="PS51782">
    <property type="entry name" value="LYSM"/>
    <property type="match status" value="1"/>
</dbReference>
<dbReference type="SMART" id="SM00257">
    <property type="entry name" value="LysM"/>
    <property type="match status" value="1"/>
</dbReference>
<reference evidence="2 3" key="1">
    <citation type="submission" date="2019-07" db="EMBL/GenBank/DDBJ databases">
        <title>Shewanella sp. YLB-06 whole genomic sequence.</title>
        <authorList>
            <person name="Yu L."/>
        </authorList>
    </citation>
    <scope>NUCLEOTIDE SEQUENCE [LARGE SCALE GENOMIC DNA]</scope>
    <source>
        <strain evidence="2 3">YLB-06</strain>
    </source>
</reference>
<dbReference type="CDD" id="cd00118">
    <property type="entry name" value="LysM"/>
    <property type="match status" value="1"/>
</dbReference>
<evidence type="ECO:0000259" key="1">
    <source>
        <dbReference type="PROSITE" id="PS51782"/>
    </source>
</evidence>
<dbReference type="RefSeq" id="WP_144047426.1">
    <property type="nucleotide sequence ID" value="NZ_CP041614.1"/>
</dbReference>
<dbReference type="Proteomes" id="UP000315947">
    <property type="component" value="Chromosome"/>
</dbReference>
<dbReference type="InterPro" id="IPR036779">
    <property type="entry name" value="LysM_dom_sf"/>
</dbReference>
<gene>
    <name evidence="2" type="ORF">FM037_19895</name>
</gene>
<dbReference type="Pfam" id="PF01476">
    <property type="entry name" value="LysM"/>
    <property type="match status" value="1"/>
</dbReference>
<dbReference type="Gene3D" id="3.10.350.10">
    <property type="entry name" value="LysM domain"/>
    <property type="match status" value="1"/>
</dbReference>
<dbReference type="EMBL" id="CP041614">
    <property type="protein sequence ID" value="QDO85081.1"/>
    <property type="molecule type" value="Genomic_DNA"/>
</dbReference>
<dbReference type="SUPFAM" id="SSF54106">
    <property type="entry name" value="LysM domain"/>
    <property type="match status" value="1"/>
</dbReference>